<dbReference type="InterPro" id="IPR001387">
    <property type="entry name" value="Cro/C1-type_HTH"/>
</dbReference>
<dbReference type="InterPro" id="IPR010982">
    <property type="entry name" value="Lambda_DNA-bd_dom_sf"/>
</dbReference>
<dbReference type="SMART" id="SM00530">
    <property type="entry name" value="HTH_XRE"/>
    <property type="match status" value="1"/>
</dbReference>
<dbReference type="InterPro" id="IPR011990">
    <property type="entry name" value="TPR-like_helical_dom_sf"/>
</dbReference>
<gene>
    <name evidence="3" type="ORF">ACFSCX_10210</name>
</gene>
<accession>A0ABW4LP40</accession>
<name>A0ABW4LP40_9BACI</name>
<proteinExistence type="predicted"/>
<dbReference type="SMART" id="SM00028">
    <property type="entry name" value="TPR"/>
    <property type="match status" value="5"/>
</dbReference>
<evidence type="ECO:0000256" key="1">
    <source>
        <dbReference type="PROSITE-ProRule" id="PRU00339"/>
    </source>
</evidence>
<keyword evidence="1" id="KW-0802">TPR repeat</keyword>
<dbReference type="CDD" id="cd00093">
    <property type="entry name" value="HTH_XRE"/>
    <property type="match status" value="1"/>
</dbReference>
<keyword evidence="4" id="KW-1185">Reference proteome</keyword>
<dbReference type="PANTHER" id="PTHR37038:SF14">
    <property type="entry name" value="TRANSCRIPTIONAL ACTIVATOR"/>
    <property type="match status" value="1"/>
</dbReference>
<organism evidence="3 4">
    <name type="scientific">Bacillus salitolerans</name>
    <dbReference type="NCBI Taxonomy" id="1437434"/>
    <lineage>
        <taxon>Bacteria</taxon>
        <taxon>Bacillati</taxon>
        <taxon>Bacillota</taxon>
        <taxon>Bacilli</taxon>
        <taxon>Bacillales</taxon>
        <taxon>Bacillaceae</taxon>
        <taxon>Bacillus</taxon>
    </lineage>
</organism>
<dbReference type="Proteomes" id="UP001597214">
    <property type="component" value="Unassembled WGS sequence"/>
</dbReference>
<dbReference type="SUPFAM" id="SSF48452">
    <property type="entry name" value="TPR-like"/>
    <property type="match status" value="1"/>
</dbReference>
<dbReference type="InterPro" id="IPR019734">
    <property type="entry name" value="TPR_rpt"/>
</dbReference>
<dbReference type="Pfam" id="PF01381">
    <property type="entry name" value="HTH_3"/>
    <property type="match status" value="1"/>
</dbReference>
<dbReference type="PROSITE" id="PS50005">
    <property type="entry name" value="TPR"/>
    <property type="match status" value="1"/>
</dbReference>
<sequence length="420" mass="49602">MKYGSKIKFLRKNLNLSQKQLANGICSVSYLSKIEKDTTIPSTEIIELLCKRLNIPNDQLKSRDSLLMNLYLDLDELGGLINTGDAVKSINKYNLIVNKYLNDTDPEVLLIINLFGLRTAILQGYKEKAKEYYFIVLNLKEYLSTPIRTYYFKFCGLYNYLYGCLSEALKNYKKAENLICKKNTLEDVYYQLSLIYHKINQPFMSIDYIKKAEELYVKKMDYKSCIDCNLLLAINYRKLGEYGMSRKIYESILETNLEDDNKKLFASIYHNIGLTFSSETQSSKAIDYFLKSVDIKLSEGYEVINTIYLLTKEYWLNSNKNNALNWLTRGIDIYNKKPHDESYYIKLCFLEYIINNKDETDQYYNYLTKTVIPYFDSRNDLVSLIEFLHYLAKYFKKKKMYKSAYQTLERIISLQEFKIH</sequence>
<dbReference type="SUPFAM" id="SSF47413">
    <property type="entry name" value="lambda repressor-like DNA-binding domains"/>
    <property type="match status" value="1"/>
</dbReference>
<feature type="repeat" description="TPR" evidence="1">
    <location>
        <begin position="266"/>
        <end position="299"/>
    </location>
</feature>
<comment type="caution">
    <text evidence="3">The sequence shown here is derived from an EMBL/GenBank/DDBJ whole genome shotgun (WGS) entry which is preliminary data.</text>
</comment>
<reference evidence="4" key="1">
    <citation type="journal article" date="2019" name="Int. J. Syst. Evol. Microbiol.">
        <title>The Global Catalogue of Microorganisms (GCM) 10K type strain sequencing project: providing services to taxonomists for standard genome sequencing and annotation.</title>
        <authorList>
            <consortium name="The Broad Institute Genomics Platform"/>
            <consortium name="The Broad Institute Genome Sequencing Center for Infectious Disease"/>
            <person name="Wu L."/>
            <person name="Ma J."/>
        </authorList>
    </citation>
    <scope>NUCLEOTIDE SEQUENCE [LARGE SCALE GENOMIC DNA]</scope>
    <source>
        <strain evidence="4">CCUG 49339</strain>
    </source>
</reference>
<protein>
    <submittedName>
        <fullName evidence="3">Helix-turn-helix domain-containing protein</fullName>
    </submittedName>
</protein>
<dbReference type="PANTHER" id="PTHR37038">
    <property type="entry name" value="TRANSCRIPTIONAL REGULATOR-RELATED"/>
    <property type="match status" value="1"/>
</dbReference>
<dbReference type="EMBL" id="JBHUEM010000014">
    <property type="protein sequence ID" value="MFD1736935.1"/>
    <property type="molecule type" value="Genomic_DNA"/>
</dbReference>
<feature type="domain" description="HTH cro/C1-type" evidence="2">
    <location>
        <begin position="7"/>
        <end position="60"/>
    </location>
</feature>
<evidence type="ECO:0000259" key="2">
    <source>
        <dbReference type="PROSITE" id="PS50943"/>
    </source>
</evidence>
<evidence type="ECO:0000313" key="3">
    <source>
        <dbReference type="EMBL" id="MFD1736935.1"/>
    </source>
</evidence>
<dbReference type="RefSeq" id="WP_377928124.1">
    <property type="nucleotide sequence ID" value="NZ_JBHUEM010000014.1"/>
</dbReference>
<dbReference type="PROSITE" id="PS50943">
    <property type="entry name" value="HTH_CROC1"/>
    <property type="match status" value="1"/>
</dbReference>
<dbReference type="Gene3D" id="1.25.40.10">
    <property type="entry name" value="Tetratricopeptide repeat domain"/>
    <property type="match status" value="2"/>
</dbReference>
<dbReference type="InterPro" id="IPR053163">
    <property type="entry name" value="HTH-type_regulator_Rgg"/>
</dbReference>
<evidence type="ECO:0000313" key="4">
    <source>
        <dbReference type="Proteomes" id="UP001597214"/>
    </source>
</evidence>
<dbReference type="Pfam" id="PF13181">
    <property type="entry name" value="TPR_8"/>
    <property type="match status" value="2"/>
</dbReference>